<comment type="similarity">
    <text evidence="3 10">Belongs to the FliL family.</text>
</comment>
<reference evidence="12 13" key="1">
    <citation type="submission" date="2015-04" db="EMBL/GenBank/DDBJ databases">
        <title>Whole genome shotgun sequence of Sphingomonas changbaiensis NBRC 104936.</title>
        <authorList>
            <person name="Katano-Makiyama Y."/>
            <person name="Hosoyama A."/>
            <person name="Hashimoto M."/>
            <person name="Noguchi M."/>
            <person name="Tsuchikane K."/>
            <person name="Ohji S."/>
            <person name="Yamazoe A."/>
            <person name="Ichikawa N."/>
            <person name="Kimura A."/>
            <person name="Fujita N."/>
        </authorList>
    </citation>
    <scope>NUCLEOTIDE SEQUENCE [LARGE SCALE GENOMIC DNA]</scope>
    <source>
        <strain evidence="12 13">NBRC 104936</strain>
    </source>
</reference>
<organism evidence="12 13">
    <name type="scientific">Sphingomonas changbaiensis NBRC 104936</name>
    <dbReference type="NCBI Taxonomy" id="1219043"/>
    <lineage>
        <taxon>Bacteria</taxon>
        <taxon>Pseudomonadati</taxon>
        <taxon>Pseudomonadota</taxon>
        <taxon>Alphaproteobacteria</taxon>
        <taxon>Sphingomonadales</taxon>
        <taxon>Sphingomonadaceae</taxon>
        <taxon>Sphingomonas</taxon>
    </lineage>
</organism>
<dbReference type="GO" id="GO:0006935">
    <property type="term" value="P:chemotaxis"/>
    <property type="evidence" value="ECO:0007669"/>
    <property type="project" value="UniProtKB-KW"/>
</dbReference>
<keyword evidence="12" id="KW-0282">Flagellum</keyword>
<comment type="subcellular location">
    <subcellularLocation>
        <location evidence="10">Cell inner membrane</location>
    </subcellularLocation>
    <subcellularLocation>
        <location evidence="2">Cell membrane</location>
        <topology evidence="2">Single-pass membrane protein</topology>
    </subcellularLocation>
</comment>
<name>A0A0E9MSU2_9SPHN</name>
<dbReference type="GO" id="GO:0071978">
    <property type="term" value="P:bacterial-type flagellum-dependent swarming motility"/>
    <property type="evidence" value="ECO:0007669"/>
    <property type="project" value="TreeGrafter"/>
</dbReference>
<evidence type="ECO:0000256" key="9">
    <source>
        <dbReference type="ARBA" id="ARBA00023136"/>
    </source>
</evidence>
<dbReference type="EMBL" id="BBWU01000048">
    <property type="protein sequence ID" value="GAO40538.1"/>
    <property type="molecule type" value="Genomic_DNA"/>
</dbReference>
<keyword evidence="6 10" id="KW-0812">Transmembrane</keyword>
<comment type="caution">
    <text evidence="12">The sequence shown here is derived from an EMBL/GenBank/DDBJ whole genome shotgun (WGS) entry which is preliminary data.</text>
</comment>
<evidence type="ECO:0000256" key="10">
    <source>
        <dbReference type="RuleBase" id="RU364125"/>
    </source>
</evidence>
<comment type="function">
    <text evidence="1 10">Controls the rotational direction of flagella during chemotaxis.</text>
</comment>
<evidence type="ECO:0000313" key="12">
    <source>
        <dbReference type="EMBL" id="GAO40538.1"/>
    </source>
</evidence>
<evidence type="ECO:0000256" key="7">
    <source>
        <dbReference type="ARBA" id="ARBA00022779"/>
    </source>
</evidence>
<keyword evidence="8 10" id="KW-1133">Transmembrane helix</keyword>
<dbReference type="Proteomes" id="UP000033202">
    <property type="component" value="Unassembled WGS sequence"/>
</dbReference>
<keyword evidence="10" id="KW-0997">Cell inner membrane</keyword>
<dbReference type="InterPro" id="IPR005503">
    <property type="entry name" value="FliL"/>
</dbReference>
<dbReference type="GO" id="GO:0009425">
    <property type="term" value="C:bacterial-type flagellum basal body"/>
    <property type="evidence" value="ECO:0007669"/>
    <property type="project" value="InterPro"/>
</dbReference>
<dbReference type="GO" id="GO:0005886">
    <property type="term" value="C:plasma membrane"/>
    <property type="evidence" value="ECO:0007669"/>
    <property type="project" value="UniProtKB-SubCell"/>
</dbReference>
<feature type="compositionally biased region" description="Basic and acidic residues" evidence="11">
    <location>
        <begin position="71"/>
        <end position="80"/>
    </location>
</feature>
<feature type="region of interest" description="Disordered" evidence="11">
    <location>
        <begin position="59"/>
        <end position="92"/>
    </location>
</feature>
<accession>A0A0E9MSU2</accession>
<dbReference type="RefSeq" id="WP_046349303.1">
    <property type="nucleotide sequence ID" value="NZ_BBWU01000048.1"/>
</dbReference>
<proteinExistence type="inferred from homology"/>
<gene>
    <name evidence="12" type="primary">fliL</name>
    <name evidence="12" type="ORF">SCH01S_48_02000</name>
</gene>
<keyword evidence="13" id="KW-1185">Reference proteome</keyword>
<dbReference type="Pfam" id="PF03748">
    <property type="entry name" value="FliL"/>
    <property type="match status" value="1"/>
</dbReference>
<evidence type="ECO:0000256" key="1">
    <source>
        <dbReference type="ARBA" id="ARBA00002254"/>
    </source>
</evidence>
<sequence length="197" mass="20663">MATAAPTPDQAGPKKKKGKKGLVMILAALILAGAGVGGGIFIASSGLIGGAKAEVPKGKDLPKLLPKGSKPAKEEGEGGSHEGGSASADGPKYESSYFQIEKDFTSNLKDSVHLIQVGLAVSTPYDEKVIDHLKAHELAVRSAVLMTLADTDEEQVFTSDGKKDLQRRLVKAINDVLKEKEGFGGVGNVYFTNFIVQ</sequence>
<evidence type="ECO:0000256" key="2">
    <source>
        <dbReference type="ARBA" id="ARBA00004162"/>
    </source>
</evidence>
<keyword evidence="12" id="KW-0966">Cell projection</keyword>
<dbReference type="PANTHER" id="PTHR35091">
    <property type="entry name" value="FLAGELLAR PROTEIN FLIL"/>
    <property type="match status" value="1"/>
</dbReference>
<dbReference type="OrthoDB" id="7058946at2"/>
<evidence type="ECO:0000256" key="11">
    <source>
        <dbReference type="SAM" id="MobiDB-lite"/>
    </source>
</evidence>
<feature type="transmembrane region" description="Helical" evidence="10">
    <location>
        <begin position="21"/>
        <end position="43"/>
    </location>
</feature>
<evidence type="ECO:0000256" key="8">
    <source>
        <dbReference type="ARBA" id="ARBA00022989"/>
    </source>
</evidence>
<keyword evidence="5 10" id="KW-0145">Chemotaxis</keyword>
<evidence type="ECO:0000256" key="4">
    <source>
        <dbReference type="ARBA" id="ARBA00022475"/>
    </source>
</evidence>
<dbReference type="AlphaFoldDB" id="A0A0E9MSU2"/>
<keyword evidence="12" id="KW-0969">Cilium</keyword>
<keyword evidence="4" id="KW-1003">Cell membrane</keyword>
<evidence type="ECO:0000256" key="6">
    <source>
        <dbReference type="ARBA" id="ARBA00022692"/>
    </source>
</evidence>
<keyword evidence="7 10" id="KW-0283">Flagellar rotation</keyword>
<dbReference type="PANTHER" id="PTHR35091:SF2">
    <property type="entry name" value="FLAGELLAR PROTEIN FLIL"/>
    <property type="match status" value="1"/>
</dbReference>
<keyword evidence="9 10" id="KW-0472">Membrane</keyword>
<dbReference type="STRING" id="1219043.SCH01S_48_02000"/>
<evidence type="ECO:0000256" key="5">
    <source>
        <dbReference type="ARBA" id="ARBA00022500"/>
    </source>
</evidence>
<evidence type="ECO:0000256" key="3">
    <source>
        <dbReference type="ARBA" id="ARBA00008281"/>
    </source>
</evidence>
<evidence type="ECO:0000313" key="13">
    <source>
        <dbReference type="Proteomes" id="UP000033202"/>
    </source>
</evidence>
<protein>
    <recommendedName>
        <fullName evidence="10">Flagellar protein FliL</fullName>
    </recommendedName>
</protein>